<dbReference type="SUPFAM" id="SSF53335">
    <property type="entry name" value="S-adenosyl-L-methionine-dependent methyltransferases"/>
    <property type="match status" value="1"/>
</dbReference>
<reference evidence="2 3" key="2">
    <citation type="journal article" date="2011" name="J. Bacteriol.">
        <title>Complete genome sequence of strain HTCC2503T of Parvularcula bermudensis, the type species of the order "Parvularculales" in the class Alphaproteobacteria.</title>
        <authorList>
            <person name="Oh H.M."/>
            <person name="Kang I."/>
            <person name="Vergin K.L."/>
            <person name="Kang D."/>
            <person name="Rhee K.H."/>
            <person name="Giovannoni S.J."/>
            <person name="Cho J.C."/>
        </authorList>
    </citation>
    <scope>NUCLEOTIDE SEQUENCE [LARGE SCALE GENOMIC DNA]</scope>
    <source>
        <strain evidence="3">ATCC BAA-594 / HTCC2503 / KCTC 12087</strain>
    </source>
</reference>
<gene>
    <name evidence="2" type="ordered locus">PB2503_11309</name>
</gene>
<dbReference type="RefSeq" id="WP_013301283.1">
    <property type="nucleotide sequence ID" value="NC_014414.1"/>
</dbReference>
<keyword evidence="3" id="KW-1185">Reference proteome</keyword>
<dbReference type="Pfam" id="PF05050">
    <property type="entry name" value="Methyltransf_21"/>
    <property type="match status" value="1"/>
</dbReference>
<dbReference type="Gene3D" id="3.40.50.150">
    <property type="entry name" value="Vaccinia Virus protein VP39"/>
    <property type="match status" value="1"/>
</dbReference>
<evidence type="ECO:0000259" key="1">
    <source>
        <dbReference type="Pfam" id="PF05050"/>
    </source>
</evidence>
<dbReference type="HOGENOM" id="CLU_1026170_0_0_5"/>
<dbReference type="eggNOG" id="COG0438">
    <property type="taxonomic scope" value="Bacteria"/>
</dbReference>
<dbReference type="KEGG" id="pbr:PB2503_11309"/>
<name>E0TC51_PARBH</name>
<feature type="domain" description="Methyltransferase FkbM" evidence="1">
    <location>
        <begin position="50"/>
        <end position="218"/>
    </location>
</feature>
<dbReference type="GO" id="GO:0008171">
    <property type="term" value="F:O-methyltransferase activity"/>
    <property type="evidence" value="ECO:0007669"/>
    <property type="project" value="TreeGrafter"/>
</dbReference>
<protein>
    <submittedName>
        <fullName evidence="2">Putative nodulation protein noeI-putative methyltransferase</fullName>
    </submittedName>
</protein>
<dbReference type="Proteomes" id="UP000001302">
    <property type="component" value="Chromosome"/>
</dbReference>
<proteinExistence type="predicted"/>
<evidence type="ECO:0000313" key="3">
    <source>
        <dbReference type="Proteomes" id="UP000001302"/>
    </source>
</evidence>
<dbReference type="InterPro" id="IPR006342">
    <property type="entry name" value="FkbM_mtfrase"/>
</dbReference>
<reference evidence="3" key="1">
    <citation type="submission" date="2010-08" db="EMBL/GenBank/DDBJ databases">
        <title>Genome sequence of Parvularcula bermudensis HTCC2503.</title>
        <authorList>
            <person name="Kang D.-M."/>
            <person name="Oh H.-M."/>
            <person name="Cho J.-C."/>
        </authorList>
    </citation>
    <scope>NUCLEOTIDE SEQUENCE [LARGE SCALE GENOMIC DNA]</scope>
    <source>
        <strain evidence="3">ATCC BAA-594 / HTCC2503 / KCTC 12087</strain>
    </source>
</reference>
<dbReference type="PANTHER" id="PTHR36973:SF4">
    <property type="entry name" value="NODULATION PROTEIN"/>
    <property type="match status" value="1"/>
</dbReference>
<dbReference type="NCBIfam" id="TIGR01444">
    <property type="entry name" value="fkbM_fam"/>
    <property type="match status" value="1"/>
</dbReference>
<dbReference type="STRING" id="314260.PB2503_11309"/>
<accession>E0TC51</accession>
<sequence length="271" mass="29740">MKIGRFFNYYRYYAEHIAHRLNGKSNGDMRTNGEFALLEAALSPGACVVDIGMNKGEWLQEAYGFAAGAGARFIGVDANPAAIDAATRRLGERETIEFVQAGVSDAAGRATFFIGDASGVPGDSSLFKHYYLERSGGIELDVEITTLDTILADKAVTSVDFMKMDIEGSELPALRGATEALAAGRIKRIQMEYNQTWLRSGSSIEKLFDLLKPHGFRLFRLTPSALLEMSTYNYTLDDFVFSNLVAVLPGYEPRMPIKSNWHPLACGPSAQ</sequence>
<evidence type="ECO:0000313" key="2">
    <source>
        <dbReference type="EMBL" id="ADM10309.1"/>
    </source>
</evidence>
<dbReference type="InterPro" id="IPR029063">
    <property type="entry name" value="SAM-dependent_MTases_sf"/>
</dbReference>
<keyword evidence="2" id="KW-0489">Methyltransferase</keyword>
<keyword evidence="2" id="KW-0808">Transferase</keyword>
<dbReference type="GO" id="GO:0032259">
    <property type="term" value="P:methylation"/>
    <property type="evidence" value="ECO:0007669"/>
    <property type="project" value="UniProtKB-KW"/>
</dbReference>
<dbReference type="InterPro" id="IPR053188">
    <property type="entry name" value="FkbM_Methyltransferase"/>
</dbReference>
<dbReference type="AlphaFoldDB" id="E0TC51"/>
<dbReference type="EMBL" id="CP002156">
    <property type="protein sequence ID" value="ADM10309.1"/>
    <property type="molecule type" value="Genomic_DNA"/>
</dbReference>
<organism evidence="2 3">
    <name type="scientific">Parvularcula bermudensis (strain ATCC BAA-594 / HTCC2503 / KCTC 12087)</name>
    <dbReference type="NCBI Taxonomy" id="314260"/>
    <lineage>
        <taxon>Bacteria</taxon>
        <taxon>Pseudomonadati</taxon>
        <taxon>Pseudomonadota</taxon>
        <taxon>Alphaproteobacteria</taxon>
        <taxon>Parvularculales</taxon>
        <taxon>Parvularculaceae</taxon>
        <taxon>Parvularcula</taxon>
    </lineage>
</organism>
<dbReference type="PANTHER" id="PTHR36973">
    <property type="entry name" value="SLL1456 PROTEIN-RELATED"/>
    <property type="match status" value="1"/>
</dbReference>
<dbReference type="OrthoDB" id="8445658at2"/>